<evidence type="ECO:0000256" key="1">
    <source>
        <dbReference type="SAM" id="MobiDB-lite"/>
    </source>
</evidence>
<accession>A0A516SB70</accession>
<dbReference type="SUPFAM" id="SSF56349">
    <property type="entry name" value="DNA breaking-rejoining enzymes"/>
    <property type="match status" value="1"/>
</dbReference>
<feature type="compositionally biased region" description="Basic and acidic residues" evidence="1">
    <location>
        <begin position="1"/>
        <end position="21"/>
    </location>
</feature>
<protein>
    <submittedName>
        <fullName evidence="3">DNA topoisomerase IB</fullName>
    </submittedName>
</protein>
<dbReference type="SUPFAM" id="SSF55869">
    <property type="entry name" value="DNA topoisomerase I domain"/>
    <property type="match status" value="1"/>
</dbReference>
<reference evidence="4" key="1">
    <citation type="submission" date="2019-07" db="EMBL/GenBank/DDBJ databases">
        <title>Chitinimonas sp. nov., isolated from Ny-Alesund, arctica soil.</title>
        <authorList>
            <person name="Xu Q."/>
            <person name="Peng F."/>
        </authorList>
    </citation>
    <scope>NUCLEOTIDE SEQUENCE [LARGE SCALE GENOMIC DNA]</scope>
    <source>
        <strain evidence="4">R3-44</strain>
    </source>
</reference>
<feature type="domain" description="DNA topoisomerase IB N-terminal" evidence="2">
    <location>
        <begin position="34"/>
        <end position="82"/>
    </location>
</feature>
<evidence type="ECO:0000259" key="2">
    <source>
        <dbReference type="Pfam" id="PF21338"/>
    </source>
</evidence>
<dbReference type="InterPro" id="IPR011010">
    <property type="entry name" value="DNA_brk_join_enz"/>
</dbReference>
<dbReference type="GO" id="GO:0016853">
    <property type="term" value="F:isomerase activity"/>
    <property type="evidence" value="ECO:0007669"/>
    <property type="project" value="UniProtKB-KW"/>
</dbReference>
<organism evidence="3 4">
    <name type="scientific">Chitinimonas arctica</name>
    <dbReference type="NCBI Taxonomy" id="2594795"/>
    <lineage>
        <taxon>Bacteria</taxon>
        <taxon>Pseudomonadati</taxon>
        <taxon>Pseudomonadota</taxon>
        <taxon>Betaproteobacteria</taxon>
        <taxon>Neisseriales</taxon>
        <taxon>Chitinibacteraceae</taxon>
        <taxon>Chitinimonas</taxon>
    </lineage>
</organism>
<dbReference type="Pfam" id="PF21338">
    <property type="entry name" value="Top1B_N_bact"/>
    <property type="match status" value="1"/>
</dbReference>
<keyword evidence="4" id="KW-1185">Reference proteome</keyword>
<dbReference type="RefSeq" id="WP_143856322.1">
    <property type="nucleotide sequence ID" value="NZ_CP041730.1"/>
</dbReference>
<dbReference type="InterPro" id="IPR049331">
    <property type="entry name" value="Top1B_N_bact"/>
</dbReference>
<dbReference type="EMBL" id="CP041730">
    <property type="protein sequence ID" value="QDQ25397.1"/>
    <property type="molecule type" value="Genomic_DNA"/>
</dbReference>
<dbReference type="KEGG" id="cari:FNU76_02960"/>
<keyword evidence="3" id="KW-0413">Isomerase</keyword>
<name>A0A516SB70_9NEIS</name>
<dbReference type="AlphaFoldDB" id="A0A516SB70"/>
<proteinExistence type="predicted"/>
<sequence>MWNKHEGHREARRAGLHHGGDEGPGISRRRYGRGFRYLDAAGQAIKNPAELRRFRSLALPPAWREVWINPDPLGHIQATARDARHRKQYRYHPSWQTWRSERKFERLLAFAEVLPRLRAQLAADLKTGGDLPGGGGAA</sequence>
<evidence type="ECO:0000313" key="3">
    <source>
        <dbReference type="EMBL" id="QDQ25397.1"/>
    </source>
</evidence>
<dbReference type="GO" id="GO:0003677">
    <property type="term" value="F:DNA binding"/>
    <property type="evidence" value="ECO:0007669"/>
    <property type="project" value="InterPro"/>
</dbReference>
<dbReference type="InterPro" id="IPR035447">
    <property type="entry name" value="DNA_topo_I_N_sf"/>
</dbReference>
<dbReference type="Gene3D" id="3.30.66.10">
    <property type="entry name" value="DNA topoisomerase I domain"/>
    <property type="match status" value="1"/>
</dbReference>
<dbReference type="OrthoDB" id="9778962at2"/>
<gene>
    <name evidence="3" type="ORF">FNU76_02960</name>
</gene>
<evidence type="ECO:0000313" key="4">
    <source>
        <dbReference type="Proteomes" id="UP000317550"/>
    </source>
</evidence>
<dbReference type="Proteomes" id="UP000317550">
    <property type="component" value="Chromosome"/>
</dbReference>
<feature type="region of interest" description="Disordered" evidence="1">
    <location>
        <begin position="1"/>
        <end position="27"/>
    </location>
</feature>